<evidence type="ECO:0000313" key="2">
    <source>
        <dbReference type="EnsemblMetazoa" id="ENSAATROPP002957"/>
    </source>
</evidence>
<keyword evidence="3" id="KW-1185">Reference proteome</keyword>
<dbReference type="AlphaFoldDB" id="A0AAG5CVT4"/>
<accession>A0AAG5CVT4</accession>
<name>A0AAG5CVT4_ANOAO</name>
<organism evidence="2 3">
    <name type="scientific">Anopheles atroparvus</name>
    <name type="common">European mosquito</name>
    <dbReference type="NCBI Taxonomy" id="41427"/>
    <lineage>
        <taxon>Eukaryota</taxon>
        <taxon>Metazoa</taxon>
        <taxon>Ecdysozoa</taxon>
        <taxon>Arthropoda</taxon>
        <taxon>Hexapoda</taxon>
        <taxon>Insecta</taxon>
        <taxon>Pterygota</taxon>
        <taxon>Neoptera</taxon>
        <taxon>Endopterygota</taxon>
        <taxon>Diptera</taxon>
        <taxon>Nematocera</taxon>
        <taxon>Culicoidea</taxon>
        <taxon>Culicidae</taxon>
        <taxon>Anophelinae</taxon>
        <taxon>Anopheles</taxon>
    </lineage>
</organism>
<protein>
    <submittedName>
        <fullName evidence="2">Uncharacterized protein</fullName>
    </submittedName>
</protein>
<keyword evidence="1" id="KW-0812">Transmembrane</keyword>
<feature type="transmembrane region" description="Helical" evidence="1">
    <location>
        <begin position="28"/>
        <end position="49"/>
    </location>
</feature>
<evidence type="ECO:0000256" key="1">
    <source>
        <dbReference type="SAM" id="Phobius"/>
    </source>
</evidence>
<proteinExistence type="predicted"/>
<dbReference type="EnsemblMetazoa" id="ENSAATROPT003080">
    <property type="protein sequence ID" value="ENSAATROPP002957"/>
    <property type="gene ID" value="ENSAATROPG002439"/>
</dbReference>
<reference evidence="2" key="1">
    <citation type="submission" date="2024-04" db="UniProtKB">
        <authorList>
            <consortium name="EnsemblMetazoa"/>
        </authorList>
    </citation>
    <scope>IDENTIFICATION</scope>
    <source>
        <strain evidence="2">EBRO</strain>
    </source>
</reference>
<keyword evidence="1" id="KW-0472">Membrane</keyword>
<dbReference type="Proteomes" id="UP000075880">
    <property type="component" value="Unassembled WGS sequence"/>
</dbReference>
<keyword evidence="1" id="KW-1133">Transmembrane helix</keyword>
<evidence type="ECO:0000313" key="3">
    <source>
        <dbReference type="Proteomes" id="UP000075880"/>
    </source>
</evidence>
<sequence length="50" mass="5737">MFSHLLVKFYLNNVLLVSSPSRLSSFPILLPSFTILFCLSPLLDVVFFLF</sequence>